<evidence type="ECO:0000313" key="6">
    <source>
        <dbReference type="EMBL" id="NIA69564.1"/>
    </source>
</evidence>
<dbReference type="EMBL" id="JAAQPH010000009">
    <property type="protein sequence ID" value="NIA69564.1"/>
    <property type="molecule type" value="Genomic_DNA"/>
</dbReference>
<protein>
    <submittedName>
        <fullName evidence="6">LysR family transcriptional regulator</fullName>
    </submittedName>
</protein>
<dbReference type="Gene3D" id="3.40.190.290">
    <property type="match status" value="1"/>
</dbReference>
<keyword evidence="2" id="KW-0805">Transcription regulation</keyword>
<gene>
    <name evidence="6" type="ORF">HBA54_13260</name>
</gene>
<keyword evidence="7" id="KW-1185">Reference proteome</keyword>
<dbReference type="AlphaFoldDB" id="A0A967EY83"/>
<dbReference type="InterPro" id="IPR036390">
    <property type="entry name" value="WH_DNA-bd_sf"/>
</dbReference>
<dbReference type="InterPro" id="IPR050950">
    <property type="entry name" value="HTH-type_LysR_regulators"/>
</dbReference>
<keyword evidence="4" id="KW-0804">Transcription</keyword>
<comment type="similarity">
    <text evidence="1">Belongs to the LysR transcriptional regulatory family.</text>
</comment>
<dbReference type="FunFam" id="1.10.10.10:FF:000001">
    <property type="entry name" value="LysR family transcriptional regulator"/>
    <property type="match status" value="1"/>
</dbReference>
<reference evidence="6" key="1">
    <citation type="submission" date="2020-03" db="EMBL/GenBank/DDBJ databases">
        <title>Genome of Pelagibius litoralis DSM 21314T.</title>
        <authorList>
            <person name="Wang G."/>
        </authorList>
    </citation>
    <scope>NUCLEOTIDE SEQUENCE</scope>
    <source>
        <strain evidence="6">DSM 21314</strain>
    </source>
</reference>
<evidence type="ECO:0000259" key="5">
    <source>
        <dbReference type="PROSITE" id="PS50931"/>
    </source>
</evidence>
<dbReference type="GO" id="GO:0005829">
    <property type="term" value="C:cytosol"/>
    <property type="evidence" value="ECO:0007669"/>
    <property type="project" value="TreeGrafter"/>
</dbReference>
<dbReference type="Gene3D" id="1.10.10.10">
    <property type="entry name" value="Winged helix-like DNA-binding domain superfamily/Winged helix DNA-binding domain"/>
    <property type="match status" value="1"/>
</dbReference>
<name>A0A967EY83_9PROT</name>
<evidence type="ECO:0000313" key="7">
    <source>
        <dbReference type="Proteomes" id="UP000761264"/>
    </source>
</evidence>
<proteinExistence type="inferred from homology"/>
<dbReference type="SUPFAM" id="SSF46785">
    <property type="entry name" value="Winged helix' DNA-binding domain"/>
    <property type="match status" value="1"/>
</dbReference>
<sequence length="302" mass="33895">MNLKSLRVFVHVMEEGTLVRAAGKLNLSQPAASRLLQILEQEFGCALFYRDRKRLVPTPEGELFYPEAVRILSSIDDVPGFFKQMKTDAVVPLRIICHPRIVNGLVLPAMAKLNAAQPGLRTKLEIHPRRDLGRRIMHDLFDIGVSTLPLPVENLSPQILRSAELHVVLPKRHKLARKRFLTPKDVADQPYVALDQHTVIRRIVDQELAKVGERLEVTHEVSAGAAAYRLVNYGLGFTFADPVALDPEFLDAVAVVPWRPVMKVEFGFFVSSTSRSHDALLPFVECLKEICEERLTAAGSKR</sequence>
<dbReference type="GO" id="GO:0003677">
    <property type="term" value="F:DNA binding"/>
    <property type="evidence" value="ECO:0007669"/>
    <property type="project" value="UniProtKB-KW"/>
</dbReference>
<keyword evidence="3" id="KW-0238">DNA-binding</keyword>
<dbReference type="PRINTS" id="PR00039">
    <property type="entry name" value="HTHLYSR"/>
</dbReference>
<organism evidence="6 7">
    <name type="scientific">Pelagibius litoralis</name>
    <dbReference type="NCBI Taxonomy" id="374515"/>
    <lineage>
        <taxon>Bacteria</taxon>
        <taxon>Pseudomonadati</taxon>
        <taxon>Pseudomonadota</taxon>
        <taxon>Alphaproteobacteria</taxon>
        <taxon>Rhodospirillales</taxon>
        <taxon>Rhodovibrionaceae</taxon>
        <taxon>Pelagibius</taxon>
    </lineage>
</organism>
<dbReference type="Pfam" id="PF03466">
    <property type="entry name" value="LysR_substrate"/>
    <property type="match status" value="1"/>
</dbReference>
<dbReference type="PANTHER" id="PTHR30419">
    <property type="entry name" value="HTH-TYPE TRANSCRIPTIONAL REGULATOR YBHD"/>
    <property type="match status" value="1"/>
</dbReference>
<dbReference type="Pfam" id="PF00126">
    <property type="entry name" value="HTH_1"/>
    <property type="match status" value="1"/>
</dbReference>
<feature type="domain" description="HTH lysR-type" evidence="5">
    <location>
        <begin position="1"/>
        <end position="58"/>
    </location>
</feature>
<dbReference type="InterPro" id="IPR036388">
    <property type="entry name" value="WH-like_DNA-bd_sf"/>
</dbReference>
<dbReference type="GO" id="GO:0003700">
    <property type="term" value="F:DNA-binding transcription factor activity"/>
    <property type="evidence" value="ECO:0007669"/>
    <property type="project" value="InterPro"/>
</dbReference>
<dbReference type="InterPro" id="IPR000847">
    <property type="entry name" value="LysR_HTH_N"/>
</dbReference>
<dbReference type="RefSeq" id="WP_167225290.1">
    <property type="nucleotide sequence ID" value="NZ_JAAQPH010000009.1"/>
</dbReference>
<dbReference type="PANTHER" id="PTHR30419:SF2">
    <property type="entry name" value="LYSR FAMILY TRANSCRIPTIONAL REGULATOR"/>
    <property type="match status" value="1"/>
</dbReference>
<dbReference type="SUPFAM" id="SSF53850">
    <property type="entry name" value="Periplasmic binding protein-like II"/>
    <property type="match status" value="1"/>
</dbReference>
<evidence type="ECO:0000256" key="2">
    <source>
        <dbReference type="ARBA" id="ARBA00023015"/>
    </source>
</evidence>
<dbReference type="InterPro" id="IPR005119">
    <property type="entry name" value="LysR_subst-bd"/>
</dbReference>
<dbReference type="Proteomes" id="UP000761264">
    <property type="component" value="Unassembled WGS sequence"/>
</dbReference>
<accession>A0A967EY83</accession>
<evidence type="ECO:0000256" key="4">
    <source>
        <dbReference type="ARBA" id="ARBA00023163"/>
    </source>
</evidence>
<evidence type="ECO:0000256" key="3">
    <source>
        <dbReference type="ARBA" id="ARBA00023125"/>
    </source>
</evidence>
<dbReference type="PROSITE" id="PS50931">
    <property type="entry name" value="HTH_LYSR"/>
    <property type="match status" value="1"/>
</dbReference>
<comment type="caution">
    <text evidence="6">The sequence shown here is derived from an EMBL/GenBank/DDBJ whole genome shotgun (WGS) entry which is preliminary data.</text>
</comment>
<evidence type="ECO:0000256" key="1">
    <source>
        <dbReference type="ARBA" id="ARBA00009437"/>
    </source>
</evidence>